<feature type="domain" description="Ubiquitin-like" evidence="4">
    <location>
        <begin position="56"/>
        <end position="124"/>
    </location>
</feature>
<accession>A0AA88D1F8</accession>
<evidence type="ECO:0000313" key="6">
    <source>
        <dbReference type="EMBL" id="GMN40390.1"/>
    </source>
</evidence>
<dbReference type="AlphaFoldDB" id="A0AA88D1F8"/>
<dbReference type="InterPro" id="IPR036533">
    <property type="entry name" value="BAG_dom_sf"/>
</dbReference>
<dbReference type="SUPFAM" id="SSF54236">
    <property type="entry name" value="Ubiquitin-like"/>
    <property type="match status" value="1"/>
</dbReference>
<dbReference type="GO" id="GO:0050821">
    <property type="term" value="P:protein stabilization"/>
    <property type="evidence" value="ECO:0007669"/>
    <property type="project" value="TreeGrafter"/>
</dbReference>
<dbReference type="GO" id="GO:0005737">
    <property type="term" value="C:cytoplasm"/>
    <property type="evidence" value="ECO:0007669"/>
    <property type="project" value="TreeGrafter"/>
</dbReference>
<keyword evidence="1" id="KW-0143">Chaperone</keyword>
<organism evidence="6 7">
    <name type="scientific">Ficus carica</name>
    <name type="common">Common fig</name>
    <dbReference type="NCBI Taxonomy" id="3494"/>
    <lineage>
        <taxon>Eukaryota</taxon>
        <taxon>Viridiplantae</taxon>
        <taxon>Streptophyta</taxon>
        <taxon>Embryophyta</taxon>
        <taxon>Tracheophyta</taxon>
        <taxon>Spermatophyta</taxon>
        <taxon>Magnoliopsida</taxon>
        <taxon>eudicotyledons</taxon>
        <taxon>Gunneridae</taxon>
        <taxon>Pentapetalae</taxon>
        <taxon>rosids</taxon>
        <taxon>fabids</taxon>
        <taxon>Rosales</taxon>
        <taxon>Moraceae</taxon>
        <taxon>Ficeae</taxon>
        <taxon>Ficus</taxon>
    </lineage>
</organism>
<dbReference type="Gene3D" id="3.10.20.90">
    <property type="entry name" value="Phosphatidylinositol 3-kinase Catalytic Subunit, Chain A, domain 1"/>
    <property type="match status" value="1"/>
</dbReference>
<protein>
    <recommendedName>
        <fullName evidence="8">BAG family molecular chaperone regulator 4</fullName>
    </recommendedName>
</protein>
<dbReference type="InterPro" id="IPR039773">
    <property type="entry name" value="BAG_chaperone_regulator"/>
</dbReference>
<evidence type="ECO:0008006" key="8">
    <source>
        <dbReference type="Google" id="ProtNLM"/>
    </source>
</evidence>
<evidence type="ECO:0000259" key="4">
    <source>
        <dbReference type="PROSITE" id="PS50053"/>
    </source>
</evidence>
<evidence type="ECO:0000313" key="7">
    <source>
        <dbReference type="Proteomes" id="UP001187192"/>
    </source>
</evidence>
<feature type="domain" description="BAG" evidence="5">
    <location>
        <begin position="146"/>
        <end position="227"/>
    </location>
</feature>
<dbReference type="InterPro" id="IPR029071">
    <property type="entry name" value="Ubiquitin-like_domsf"/>
</dbReference>
<evidence type="ECO:0000256" key="3">
    <source>
        <dbReference type="SAM" id="MobiDB-lite"/>
    </source>
</evidence>
<dbReference type="PANTHER" id="PTHR12329">
    <property type="entry name" value="BCL2-ASSOCIATED ATHANOGENE"/>
    <property type="match status" value="1"/>
</dbReference>
<dbReference type="SUPFAM" id="SSF63491">
    <property type="entry name" value="BAG domain"/>
    <property type="match status" value="1"/>
</dbReference>
<dbReference type="SMART" id="SM00213">
    <property type="entry name" value="UBQ"/>
    <property type="match status" value="1"/>
</dbReference>
<evidence type="ECO:0000256" key="2">
    <source>
        <dbReference type="SAM" id="Coils"/>
    </source>
</evidence>
<sequence>MKKTSNHPKGSPVGPQSDEIDWEMRPGGMLVQMRDDADAGTGGAGAGAASSRGPMIKIKVSHGPAHYELSVPAHSTFGDVKKVLVHKTGLEPNEQRLLFRGKEKDDDEHLHMAGVKDNSKFLLLEDPASQERKLEKMKNSSEMSKACEAVAEVREEVDKLAERVGALEVAVGDGTKVAEKEFVVSTELLMRQLLKLDDIEAEGESKMQRKAEVHRVQNLVNTLDALKARNSNPFHNTSNAVSVTTQWETFDSGVGSLSAPPPMQSSSHINQDWERFD</sequence>
<evidence type="ECO:0000259" key="5">
    <source>
        <dbReference type="PROSITE" id="PS51035"/>
    </source>
</evidence>
<dbReference type="EMBL" id="BTGU01000011">
    <property type="protein sequence ID" value="GMN40390.1"/>
    <property type="molecule type" value="Genomic_DNA"/>
</dbReference>
<feature type="region of interest" description="Disordered" evidence="3">
    <location>
        <begin position="252"/>
        <end position="277"/>
    </location>
</feature>
<feature type="region of interest" description="Disordered" evidence="3">
    <location>
        <begin position="1"/>
        <end position="51"/>
    </location>
</feature>
<reference evidence="6" key="1">
    <citation type="submission" date="2023-07" db="EMBL/GenBank/DDBJ databases">
        <title>draft genome sequence of fig (Ficus carica).</title>
        <authorList>
            <person name="Takahashi T."/>
            <person name="Nishimura K."/>
        </authorList>
    </citation>
    <scope>NUCLEOTIDE SEQUENCE</scope>
</reference>
<dbReference type="InterPro" id="IPR000626">
    <property type="entry name" value="Ubiquitin-like_dom"/>
</dbReference>
<dbReference type="GO" id="GO:0051087">
    <property type="term" value="F:protein-folding chaperone binding"/>
    <property type="evidence" value="ECO:0007669"/>
    <property type="project" value="InterPro"/>
</dbReference>
<dbReference type="PROSITE" id="PS50053">
    <property type="entry name" value="UBIQUITIN_2"/>
    <property type="match status" value="1"/>
</dbReference>
<dbReference type="Proteomes" id="UP001187192">
    <property type="component" value="Unassembled WGS sequence"/>
</dbReference>
<dbReference type="GO" id="GO:0000774">
    <property type="term" value="F:adenyl-nucleotide exchange factor activity"/>
    <property type="evidence" value="ECO:0007669"/>
    <property type="project" value="TreeGrafter"/>
</dbReference>
<dbReference type="PANTHER" id="PTHR12329:SF40">
    <property type="entry name" value="BAG FAMILY MOLECULAR CHAPERONE REGULATOR 4"/>
    <property type="match status" value="1"/>
</dbReference>
<dbReference type="Pfam" id="PF00240">
    <property type="entry name" value="ubiquitin"/>
    <property type="match status" value="1"/>
</dbReference>
<evidence type="ECO:0000256" key="1">
    <source>
        <dbReference type="ARBA" id="ARBA00023186"/>
    </source>
</evidence>
<dbReference type="SMART" id="SM00264">
    <property type="entry name" value="BAG"/>
    <property type="match status" value="1"/>
</dbReference>
<comment type="caution">
    <text evidence="6">The sequence shown here is derived from an EMBL/GenBank/DDBJ whole genome shotgun (WGS) entry which is preliminary data.</text>
</comment>
<keyword evidence="2" id="KW-0175">Coiled coil</keyword>
<dbReference type="Gene3D" id="1.20.58.120">
    <property type="entry name" value="BAG domain"/>
    <property type="match status" value="1"/>
</dbReference>
<proteinExistence type="predicted"/>
<keyword evidence="7" id="KW-1185">Reference proteome</keyword>
<dbReference type="Pfam" id="PF02179">
    <property type="entry name" value="BAG"/>
    <property type="match status" value="1"/>
</dbReference>
<feature type="coiled-coil region" evidence="2">
    <location>
        <begin position="143"/>
        <end position="170"/>
    </location>
</feature>
<dbReference type="InterPro" id="IPR003103">
    <property type="entry name" value="BAG_domain"/>
</dbReference>
<dbReference type="PROSITE" id="PS51035">
    <property type="entry name" value="BAG"/>
    <property type="match status" value="1"/>
</dbReference>
<name>A0AA88D1F8_FICCA</name>
<dbReference type="Gramene" id="FCD_00015271-RA">
    <property type="protein sequence ID" value="FCD_00015271-RA:cds"/>
    <property type="gene ID" value="FCD_00015271"/>
</dbReference>
<gene>
    <name evidence="6" type="ORF">TIFTF001_009616</name>
</gene>